<dbReference type="InParanoid" id="G4ZGX3"/>
<dbReference type="OMA" id="HEYFANM"/>
<keyword evidence="3" id="KW-1185">Reference proteome</keyword>
<dbReference type="EMBL" id="JH159154">
    <property type="protein sequence ID" value="EGZ18039.1"/>
    <property type="molecule type" value="Genomic_DNA"/>
</dbReference>
<feature type="non-terminal residue" evidence="2">
    <location>
        <position position="1"/>
    </location>
</feature>
<dbReference type="AlphaFoldDB" id="G4ZGX3"/>
<dbReference type="RefSeq" id="XP_009527097.1">
    <property type="nucleotide sequence ID" value="XM_009528802.1"/>
</dbReference>
<sequence>DDDGQDPAKNVKHQASAKTSNYERQQRYRDKQRQYVIRLESTVKRLRIDVDQLLIVRHRAQETQREARSGVCASLISTATMTAFVTTMCECMQSFESGAREQQAKFLESSMREDVQYGDLVGRQIVLDQWTQFAPSFDGIPPVVKHYTFTVDFSEQGTTVGHAGAVLLLCLTDASLANIFPNTCTNQHLRDKLLQKTVVPFPVTAYFQFDDQGKVCRYDPTIDFISGLYAVLGNYGDVATTLKSAAVNAAGQFRG</sequence>
<dbReference type="GeneID" id="20653181"/>
<evidence type="ECO:0000313" key="3">
    <source>
        <dbReference type="Proteomes" id="UP000002640"/>
    </source>
</evidence>
<evidence type="ECO:0000256" key="1">
    <source>
        <dbReference type="SAM" id="MobiDB-lite"/>
    </source>
</evidence>
<organism evidence="2 3">
    <name type="scientific">Phytophthora sojae (strain P6497)</name>
    <name type="common">Soybean stem and root rot agent</name>
    <name type="synonym">Phytophthora megasperma f. sp. glycines</name>
    <dbReference type="NCBI Taxonomy" id="1094619"/>
    <lineage>
        <taxon>Eukaryota</taxon>
        <taxon>Sar</taxon>
        <taxon>Stramenopiles</taxon>
        <taxon>Oomycota</taxon>
        <taxon>Peronosporomycetes</taxon>
        <taxon>Peronosporales</taxon>
        <taxon>Peronosporaceae</taxon>
        <taxon>Phytophthora</taxon>
    </lineage>
</organism>
<evidence type="ECO:0000313" key="2">
    <source>
        <dbReference type="EMBL" id="EGZ18039.1"/>
    </source>
</evidence>
<protein>
    <recommendedName>
        <fullName evidence="4">BZIP domain-containing protein</fullName>
    </recommendedName>
</protein>
<feature type="non-terminal residue" evidence="2">
    <location>
        <position position="255"/>
    </location>
</feature>
<gene>
    <name evidence="2" type="ORF">PHYSODRAFT_459107</name>
</gene>
<reference evidence="2 3" key="1">
    <citation type="journal article" date="2006" name="Science">
        <title>Phytophthora genome sequences uncover evolutionary origins and mechanisms of pathogenesis.</title>
        <authorList>
            <person name="Tyler B.M."/>
            <person name="Tripathy S."/>
            <person name="Zhang X."/>
            <person name="Dehal P."/>
            <person name="Jiang R.H."/>
            <person name="Aerts A."/>
            <person name="Arredondo F.D."/>
            <person name="Baxter L."/>
            <person name="Bensasson D."/>
            <person name="Beynon J.L."/>
            <person name="Chapman J."/>
            <person name="Damasceno C.M."/>
            <person name="Dorrance A.E."/>
            <person name="Dou D."/>
            <person name="Dickerman A.W."/>
            <person name="Dubchak I.L."/>
            <person name="Garbelotto M."/>
            <person name="Gijzen M."/>
            <person name="Gordon S.G."/>
            <person name="Govers F."/>
            <person name="Grunwald N.J."/>
            <person name="Huang W."/>
            <person name="Ivors K.L."/>
            <person name="Jones R.W."/>
            <person name="Kamoun S."/>
            <person name="Krampis K."/>
            <person name="Lamour K.H."/>
            <person name="Lee M.K."/>
            <person name="McDonald W.H."/>
            <person name="Medina M."/>
            <person name="Meijer H.J."/>
            <person name="Nordberg E.K."/>
            <person name="Maclean D.J."/>
            <person name="Ospina-Giraldo M.D."/>
            <person name="Morris P.F."/>
            <person name="Phuntumart V."/>
            <person name="Putnam N.H."/>
            <person name="Rash S."/>
            <person name="Rose J.K."/>
            <person name="Sakihama Y."/>
            <person name="Salamov A.A."/>
            <person name="Savidor A."/>
            <person name="Scheuring C.F."/>
            <person name="Smith B.M."/>
            <person name="Sobral B.W."/>
            <person name="Terry A."/>
            <person name="Torto-Alalibo T.A."/>
            <person name="Win J."/>
            <person name="Xu Z."/>
            <person name="Zhang H."/>
            <person name="Grigoriev I.V."/>
            <person name="Rokhsar D.S."/>
            <person name="Boore J.L."/>
        </authorList>
    </citation>
    <scope>NUCLEOTIDE SEQUENCE [LARGE SCALE GENOMIC DNA]</scope>
    <source>
        <strain evidence="2 3">P6497</strain>
    </source>
</reference>
<dbReference type="KEGG" id="psoj:PHYSODRAFT_459107"/>
<accession>G4ZGX3</accession>
<name>G4ZGX3_PHYSP</name>
<proteinExistence type="predicted"/>
<evidence type="ECO:0008006" key="4">
    <source>
        <dbReference type="Google" id="ProtNLM"/>
    </source>
</evidence>
<dbReference type="Proteomes" id="UP000002640">
    <property type="component" value="Unassembled WGS sequence"/>
</dbReference>
<feature type="region of interest" description="Disordered" evidence="1">
    <location>
        <begin position="1"/>
        <end position="27"/>
    </location>
</feature>